<keyword evidence="7 8" id="KW-0472">Membrane</keyword>
<organism evidence="9 10">
    <name type="scientific">Psychrobacillus vulpis</name>
    <dbReference type="NCBI Taxonomy" id="2325572"/>
    <lineage>
        <taxon>Bacteria</taxon>
        <taxon>Bacillati</taxon>
        <taxon>Bacillota</taxon>
        <taxon>Bacilli</taxon>
        <taxon>Bacillales</taxon>
        <taxon>Bacillaceae</taxon>
        <taxon>Psychrobacillus</taxon>
    </lineage>
</organism>
<reference evidence="9 10" key="1">
    <citation type="submission" date="2019-06" db="EMBL/GenBank/DDBJ databases">
        <title>Psychrobacillus vulpis sp. nov., a new species isolated from feces of a red fox that inhabits in The Tablas de Daimiel Natural Park, Albacete, Spain.</title>
        <authorList>
            <person name="Rodriguez M."/>
            <person name="Reina J.C."/>
            <person name="Bejar V."/>
            <person name="Llamas I."/>
        </authorList>
    </citation>
    <scope>NUCLEOTIDE SEQUENCE [LARGE SCALE GENOMIC DNA]</scope>
    <source>
        <strain evidence="9 10">Z8</strain>
    </source>
</reference>
<keyword evidence="6 8" id="KW-1133">Transmembrane helix</keyword>
<keyword evidence="4" id="KW-0309">Germination</keyword>
<evidence type="ECO:0000256" key="8">
    <source>
        <dbReference type="SAM" id="Phobius"/>
    </source>
</evidence>
<feature type="transmembrane region" description="Helical" evidence="8">
    <location>
        <begin position="124"/>
        <end position="145"/>
    </location>
</feature>
<keyword evidence="5 8" id="KW-0812">Transmembrane</keyword>
<keyword evidence="3" id="KW-0813">Transport</keyword>
<keyword evidence="10" id="KW-1185">Reference proteome</keyword>
<comment type="similarity">
    <text evidence="2">Belongs to the amino acid-polyamine-organocation (APC) superfamily. Spore germination protein (SGP) (TC 2.A.3.9) family.</text>
</comment>
<dbReference type="Pfam" id="PF03845">
    <property type="entry name" value="Spore_permease"/>
    <property type="match status" value="1"/>
</dbReference>
<evidence type="ECO:0000313" key="10">
    <source>
        <dbReference type="Proteomes" id="UP000316626"/>
    </source>
</evidence>
<name>A0A544TTA2_9BACI</name>
<evidence type="ECO:0000256" key="5">
    <source>
        <dbReference type="ARBA" id="ARBA00022692"/>
    </source>
</evidence>
<dbReference type="RefSeq" id="WP_142641726.1">
    <property type="nucleotide sequence ID" value="NZ_VDGI01000004.1"/>
</dbReference>
<dbReference type="AlphaFoldDB" id="A0A544TTA2"/>
<dbReference type="Proteomes" id="UP000316626">
    <property type="component" value="Unassembled WGS sequence"/>
</dbReference>
<evidence type="ECO:0000256" key="2">
    <source>
        <dbReference type="ARBA" id="ARBA00007998"/>
    </source>
</evidence>
<gene>
    <name evidence="9" type="ORF">FG384_06225</name>
</gene>
<dbReference type="GO" id="GO:0009847">
    <property type="term" value="P:spore germination"/>
    <property type="evidence" value="ECO:0007669"/>
    <property type="project" value="InterPro"/>
</dbReference>
<proteinExistence type="inferred from homology"/>
<feature type="transmembrane region" description="Helical" evidence="8">
    <location>
        <begin position="72"/>
        <end position="89"/>
    </location>
</feature>
<dbReference type="InterPro" id="IPR004761">
    <property type="entry name" value="Spore_GerAB"/>
</dbReference>
<comment type="subcellular location">
    <subcellularLocation>
        <location evidence="1">Membrane</location>
        <topology evidence="1">Multi-pass membrane protein</topology>
    </subcellularLocation>
</comment>
<feature type="transmembrane region" description="Helical" evidence="8">
    <location>
        <begin position="284"/>
        <end position="303"/>
    </location>
</feature>
<evidence type="ECO:0000256" key="3">
    <source>
        <dbReference type="ARBA" id="ARBA00022448"/>
    </source>
</evidence>
<feature type="transmembrane region" description="Helical" evidence="8">
    <location>
        <begin position="12"/>
        <end position="32"/>
    </location>
</feature>
<dbReference type="OrthoDB" id="2446105at2"/>
<evidence type="ECO:0000313" key="9">
    <source>
        <dbReference type="EMBL" id="TQR20687.1"/>
    </source>
</evidence>
<protein>
    <submittedName>
        <fullName evidence="9">Spore gernimation protein</fullName>
    </submittedName>
</protein>
<dbReference type="PANTHER" id="PTHR34975:SF2">
    <property type="entry name" value="SPORE GERMINATION PROTEIN A2"/>
    <property type="match status" value="1"/>
</dbReference>
<sequence>MAKFTISNKQLFLFLFILQTGTVFISFQSRVINAAEQNAWIVFVIVSGLHLLLLILFDKYYKYFKMNKFEKWLYQLYWYSIVVIFLTYIDFVLKLWAFPLTPAFIVISLMAIISLYANLSKYAVIFNISVILIPFIFVFFAMLSLSTKDLTWTNFFPIGEIELKQWMEGFGKTIYAFIGIEAYLILRPFVQDKKQITYRKIALYQLIFTLFFVITIIYSLLFFSLKEIQIIPVTIMYLLKSQEITFLQRLDLFFTYIWMTWSVISITLFMFLGLHLYKTMYTRSIKFTVFIHIVVSILPAFFITREMVKKLHDGLLYTHLFFGILFPLFIMLRGWRKSLREKNS</sequence>
<evidence type="ECO:0000256" key="4">
    <source>
        <dbReference type="ARBA" id="ARBA00022544"/>
    </source>
</evidence>
<feature type="transmembrane region" description="Helical" evidence="8">
    <location>
        <begin position="202"/>
        <end position="223"/>
    </location>
</feature>
<accession>A0A544TTA2</accession>
<dbReference type="EMBL" id="VDGI01000004">
    <property type="protein sequence ID" value="TQR20687.1"/>
    <property type="molecule type" value="Genomic_DNA"/>
</dbReference>
<comment type="caution">
    <text evidence="9">The sequence shown here is derived from an EMBL/GenBank/DDBJ whole genome shotgun (WGS) entry which is preliminary data.</text>
</comment>
<evidence type="ECO:0000256" key="1">
    <source>
        <dbReference type="ARBA" id="ARBA00004141"/>
    </source>
</evidence>
<feature type="transmembrane region" description="Helical" evidence="8">
    <location>
        <begin position="95"/>
        <end position="117"/>
    </location>
</feature>
<feature type="transmembrane region" description="Helical" evidence="8">
    <location>
        <begin position="315"/>
        <end position="335"/>
    </location>
</feature>
<feature type="transmembrane region" description="Helical" evidence="8">
    <location>
        <begin position="173"/>
        <end position="190"/>
    </location>
</feature>
<evidence type="ECO:0000256" key="6">
    <source>
        <dbReference type="ARBA" id="ARBA00022989"/>
    </source>
</evidence>
<evidence type="ECO:0000256" key="7">
    <source>
        <dbReference type="ARBA" id="ARBA00023136"/>
    </source>
</evidence>
<feature type="transmembrane region" description="Helical" evidence="8">
    <location>
        <begin position="256"/>
        <end position="277"/>
    </location>
</feature>
<feature type="transmembrane region" description="Helical" evidence="8">
    <location>
        <begin position="38"/>
        <end position="60"/>
    </location>
</feature>
<dbReference type="PANTHER" id="PTHR34975">
    <property type="entry name" value="SPORE GERMINATION PROTEIN A2"/>
    <property type="match status" value="1"/>
</dbReference>
<dbReference type="GO" id="GO:0016020">
    <property type="term" value="C:membrane"/>
    <property type="evidence" value="ECO:0007669"/>
    <property type="project" value="UniProtKB-SubCell"/>
</dbReference>